<dbReference type="AlphaFoldDB" id="A0AA40ESU2"/>
<keyword evidence="2" id="KW-1185">Reference proteome</keyword>
<protein>
    <submittedName>
        <fullName evidence="1">Uncharacterized protein</fullName>
    </submittedName>
</protein>
<name>A0AA40ESU2_9PEZI</name>
<accession>A0AA40ESU2</accession>
<proteinExistence type="predicted"/>
<reference evidence="1" key="1">
    <citation type="submission" date="2023-06" db="EMBL/GenBank/DDBJ databases">
        <title>Genome-scale phylogeny and comparative genomics of the fungal order Sordariales.</title>
        <authorList>
            <consortium name="Lawrence Berkeley National Laboratory"/>
            <person name="Hensen N."/>
            <person name="Bonometti L."/>
            <person name="Westerberg I."/>
            <person name="Brannstrom I.O."/>
            <person name="Guillou S."/>
            <person name="Cros-Aarteil S."/>
            <person name="Calhoun S."/>
            <person name="Haridas S."/>
            <person name="Kuo A."/>
            <person name="Mondo S."/>
            <person name="Pangilinan J."/>
            <person name="Riley R."/>
            <person name="Labutti K."/>
            <person name="Andreopoulos B."/>
            <person name="Lipzen A."/>
            <person name="Chen C."/>
            <person name="Yanf M."/>
            <person name="Daum C."/>
            <person name="Ng V."/>
            <person name="Clum A."/>
            <person name="Steindorff A."/>
            <person name="Ohm R."/>
            <person name="Martin F."/>
            <person name="Silar P."/>
            <person name="Natvig D."/>
            <person name="Lalanne C."/>
            <person name="Gautier V."/>
            <person name="Ament-Velasquez S.L."/>
            <person name="Kruys A."/>
            <person name="Hutchinson M.I."/>
            <person name="Powell A.J."/>
            <person name="Barry K."/>
            <person name="Miller A.N."/>
            <person name="Grigoriev I.V."/>
            <person name="Debuchy R."/>
            <person name="Gladieux P."/>
            <person name="Thoren M.H."/>
            <person name="Johannesson H."/>
        </authorList>
    </citation>
    <scope>NUCLEOTIDE SEQUENCE</scope>
    <source>
        <strain evidence="1">CBS 540.89</strain>
    </source>
</reference>
<evidence type="ECO:0000313" key="2">
    <source>
        <dbReference type="Proteomes" id="UP001172159"/>
    </source>
</evidence>
<sequence length="112" mass="12451">MSIIKLPSPPLSAGVAFINHNRQFGMLFTDPNNIEHIWKPMNTDQISKMALPDLFTEIACLTMMSGAAGEDGEEMQRPLDQDDEGTLATCFYQSNSQVVKVRWDGGWGTDTK</sequence>
<dbReference type="EMBL" id="JAUKTV010000002">
    <property type="protein sequence ID" value="KAK0744903.1"/>
    <property type="molecule type" value="Genomic_DNA"/>
</dbReference>
<dbReference type="Proteomes" id="UP001172159">
    <property type="component" value="Unassembled WGS sequence"/>
</dbReference>
<evidence type="ECO:0000313" key="1">
    <source>
        <dbReference type="EMBL" id="KAK0744903.1"/>
    </source>
</evidence>
<comment type="caution">
    <text evidence="1">The sequence shown here is derived from an EMBL/GenBank/DDBJ whole genome shotgun (WGS) entry which is preliminary data.</text>
</comment>
<gene>
    <name evidence="1" type="ORF">B0T21DRAFT_407971</name>
</gene>
<organism evidence="1 2">
    <name type="scientific">Apiosordaria backusii</name>
    <dbReference type="NCBI Taxonomy" id="314023"/>
    <lineage>
        <taxon>Eukaryota</taxon>
        <taxon>Fungi</taxon>
        <taxon>Dikarya</taxon>
        <taxon>Ascomycota</taxon>
        <taxon>Pezizomycotina</taxon>
        <taxon>Sordariomycetes</taxon>
        <taxon>Sordariomycetidae</taxon>
        <taxon>Sordariales</taxon>
        <taxon>Lasiosphaeriaceae</taxon>
        <taxon>Apiosordaria</taxon>
    </lineage>
</organism>